<organism evidence="8 9">
    <name type="scientific">Trichoderma lentiforme</name>
    <dbReference type="NCBI Taxonomy" id="1567552"/>
    <lineage>
        <taxon>Eukaryota</taxon>
        <taxon>Fungi</taxon>
        <taxon>Dikarya</taxon>
        <taxon>Ascomycota</taxon>
        <taxon>Pezizomycotina</taxon>
        <taxon>Sordariomycetes</taxon>
        <taxon>Hypocreomycetidae</taxon>
        <taxon>Hypocreales</taxon>
        <taxon>Hypocreaceae</taxon>
        <taxon>Trichoderma</taxon>
    </lineage>
</organism>
<evidence type="ECO:0000256" key="3">
    <source>
        <dbReference type="ARBA" id="ARBA00022679"/>
    </source>
</evidence>
<evidence type="ECO:0000256" key="7">
    <source>
        <dbReference type="ARBA" id="ARBA00023180"/>
    </source>
</evidence>
<evidence type="ECO:0000256" key="2">
    <source>
        <dbReference type="ARBA" id="ARBA00022676"/>
    </source>
</evidence>
<dbReference type="GO" id="GO:0016757">
    <property type="term" value="F:glycosyltransferase activity"/>
    <property type="evidence" value="ECO:0007669"/>
    <property type="project" value="UniProtKB-KW"/>
</dbReference>
<proteinExistence type="predicted"/>
<dbReference type="Pfam" id="PF13641">
    <property type="entry name" value="Glyco_tranf_2_3"/>
    <property type="match status" value="1"/>
</dbReference>
<protein>
    <submittedName>
        <fullName evidence="8">Uncharacterized protein</fullName>
    </submittedName>
</protein>
<gene>
    <name evidence="8" type="ORF">CFAM422_011318</name>
</gene>
<name>A0A9P4X7E2_9HYPO</name>
<dbReference type="Gene3D" id="3.90.550.10">
    <property type="entry name" value="Spore Coat Polysaccharide Biosynthesis Protein SpsA, Chain A"/>
    <property type="match status" value="1"/>
</dbReference>
<dbReference type="InterPro" id="IPR052427">
    <property type="entry name" value="Glycosyltrans_GT2/GT47"/>
</dbReference>
<comment type="subcellular location">
    <subcellularLocation>
        <location evidence="1">Membrane</location>
    </subcellularLocation>
</comment>
<dbReference type="Proteomes" id="UP000801864">
    <property type="component" value="Unassembled WGS sequence"/>
</dbReference>
<keyword evidence="7" id="KW-0325">Glycoprotein</keyword>
<evidence type="ECO:0000256" key="6">
    <source>
        <dbReference type="ARBA" id="ARBA00023136"/>
    </source>
</evidence>
<keyword evidence="2" id="KW-0328">Glycosyltransferase</keyword>
<comment type="caution">
    <text evidence="8">The sequence shown here is derived from an EMBL/GenBank/DDBJ whole genome shotgun (WGS) entry which is preliminary data.</text>
</comment>
<keyword evidence="9" id="KW-1185">Reference proteome</keyword>
<keyword evidence="5" id="KW-1133">Transmembrane helix</keyword>
<reference evidence="8 9" key="1">
    <citation type="submission" date="2018-06" db="EMBL/GenBank/DDBJ databases">
        <title>Genome analysis of cellulolytic fungus Trichoderma lentiforme CFAM-422.</title>
        <authorList>
            <person name="Steindorff A.S."/>
            <person name="Formighieri E.F."/>
            <person name="Midorikawa G.E.O."/>
            <person name="Tamietti M.S."/>
            <person name="Ramos E.Z."/>
            <person name="Silva A.S."/>
            <person name="Bon E.P.S."/>
            <person name="Mendes T.D."/>
            <person name="Damaso M.C.T."/>
            <person name="Favaro L.C.L."/>
        </authorList>
    </citation>
    <scope>NUCLEOTIDE SEQUENCE [LARGE SCALE GENOMIC DNA]</scope>
    <source>
        <strain evidence="8 9">CFAM-422</strain>
    </source>
</reference>
<evidence type="ECO:0000313" key="9">
    <source>
        <dbReference type="Proteomes" id="UP000801864"/>
    </source>
</evidence>
<dbReference type="AlphaFoldDB" id="A0A9P4X7E2"/>
<evidence type="ECO:0000256" key="1">
    <source>
        <dbReference type="ARBA" id="ARBA00004370"/>
    </source>
</evidence>
<dbReference type="GO" id="GO:0016020">
    <property type="term" value="C:membrane"/>
    <property type="evidence" value="ECO:0007669"/>
    <property type="project" value="UniProtKB-SubCell"/>
</dbReference>
<keyword evidence="4" id="KW-0812">Transmembrane</keyword>
<keyword evidence="3" id="KW-0808">Transferase</keyword>
<dbReference type="PANTHER" id="PTHR47844">
    <property type="entry name" value="SYNTHASE CPS1, PUTATIVE (AFU_ORTHOLOGUE AFUA_7G02500)-RELATED"/>
    <property type="match status" value="1"/>
</dbReference>
<sequence>MTPKKPLPPGDSKKCTIIISTVSDHDNEELQECIATCLVNDPKAIILSTDNPQRANGLQNLARHMRTPGIEISVEQSGVASKRKQMIQAANRVTTPLIAFIDDHVFLPQSFLCSSISEFEDQRIGICGTEKKVRRKALLSKSIIGKYWERLWNFLGMVYLERHNYEIRATNAMDGGVFVVSSRAMLIRSSIVKDKAFQDAFLDELVFGTSGPIDVGDDNFITCWILLSLEWKIAISRVHVETTLGEFSKMIWQLLRWRRTTYQNLAMVALAMDGVDSICSIAFQLRDHMGHWNGLLSRKH</sequence>
<evidence type="ECO:0000256" key="5">
    <source>
        <dbReference type="ARBA" id="ARBA00022989"/>
    </source>
</evidence>
<dbReference type="PANTHER" id="PTHR47844:SF1">
    <property type="entry name" value="EXOSTOSIN-LIKE 2"/>
    <property type="match status" value="1"/>
</dbReference>
<dbReference type="InterPro" id="IPR029044">
    <property type="entry name" value="Nucleotide-diphossugar_trans"/>
</dbReference>
<evidence type="ECO:0000256" key="4">
    <source>
        <dbReference type="ARBA" id="ARBA00022692"/>
    </source>
</evidence>
<dbReference type="SUPFAM" id="SSF53448">
    <property type="entry name" value="Nucleotide-diphospho-sugar transferases"/>
    <property type="match status" value="1"/>
</dbReference>
<dbReference type="EMBL" id="QLNT01000023">
    <property type="protein sequence ID" value="KAF3060543.1"/>
    <property type="molecule type" value="Genomic_DNA"/>
</dbReference>
<keyword evidence="6" id="KW-0472">Membrane</keyword>
<accession>A0A9P4X7E2</accession>
<evidence type="ECO:0000313" key="8">
    <source>
        <dbReference type="EMBL" id="KAF3060543.1"/>
    </source>
</evidence>